<keyword evidence="3 5" id="KW-0949">S-adenosyl-L-methionine</keyword>
<keyword evidence="4 5" id="KW-0671">Queuosine biosynthesis</keyword>
<keyword evidence="7" id="KW-1185">Reference proteome</keyword>
<dbReference type="Proteomes" id="UP000216361">
    <property type="component" value="Unassembled WGS sequence"/>
</dbReference>
<comment type="catalytic activity">
    <reaction evidence="5">
        <text>7-aminomethyl-7-carbaguanosine(34) in tRNA + S-adenosyl-L-methionine = epoxyqueuosine(34) in tRNA + adenine + L-methionine + 2 H(+)</text>
        <dbReference type="Rhea" id="RHEA:32155"/>
        <dbReference type="Rhea" id="RHEA-COMP:10342"/>
        <dbReference type="Rhea" id="RHEA-COMP:18582"/>
        <dbReference type="ChEBI" id="CHEBI:15378"/>
        <dbReference type="ChEBI" id="CHEBI:16708"/>
        <dbReference type="ChEBI" id="CHEBI:57844"/>
        <dbReference type="ChEBI" id="CHEBI:59789"/>
        <dbReference type="ChEBI" id="CHEBI:82833"/>
        <dbReference type="ChEBI" id="CHEBI:194443"/>
        <dbReference type="EC" id="2.4.99.17"/>
    </reaction>
</comment>
<evidence type="ECO:0000256" key="1">
    <source>
        <dbReference type="ARBA" id="ARBA00022490"/>
    </source>
</evidence>
<keyword evidence="2 5" id="KW-0808">Transferase</keyword>
<evidence type="ECO:0000256" key="4">
    <source>
        <dbReference type="ARBA" id="ARBA00022785"/>
    </source>
</evidence>
<evidence type="ECO:0000313" key="7">
    <source>
        <dbReference type="Proteomes" id="UP000216361"/>
    </source>
</evidence>
<dbReference type="EC" id="2.4.99.17" evidence="5"/>
<keyword evidence="6" id="KW-0413">Isomerase</keyword>
<evidence type="ECO:0000256" key="5">
    <source>
        <dbReference type="HAMAP-Rule" id="MF_00113"/>
    </source>
</evidence>
<dbReference type="OrthoDB" id="9805933at2"/>
<dbReference type="EMBL" id="NOXS01000032">
    <property type="protein sequence ID" value="OYQ18894.1"/>
    <property type="molecule type" value="Genomic_DNA"/>
</dbReference>
<gene>
    <name evidence="5" type="primary">queA</name>
    <name evidence="6" type="ORF">CHR90_11645</name>
</gene>
<name>A0A255XRB6_9PROT</name>
<proteinExistence type="inferred from homology"/>
<dbReference type="InterPro" id="IPR042118">
    <property type="entry name" value="QueA_dom1"/>
</dbReference>
<comment type="subcellular location">
    <subcellularLocation>
        <location evidence="5">Cytoplasm</location>
    </subcellularLocation>
</comment>
<evidence type="ECO:0000256" key="3">
    <source>
        <dbReference type="ARBA" id="ARBA00022691"/>
    </source>
</evidence>
<dbReference type="SUPFAM" id="SSF111337">
    <property type="entry name" value="QueA-like"/>
    <property type="match status" value="1"/>
</dbReference>
<dbReference type="InterPro" id="IPR003699">
    <property type="entry name" value="QueA"/>
</dbReference>
<accession>A0A255XRB6</accession>
<dbReference type="FunFam" id="2.40.10.240:FF:000002">
    <property type="entry name" value="S-adenosylmethionine:tRNA ribosyltransferase-isomerase"/>
    <property type="match status" value="1"/>
</dbReference>
<dbReference type="RefSeq" id="WP_094409158.1">
    <property type="nucleotide sequence ID" value="NZ_BMJZ01000001.1"/>
</dbReference>
<dbReference type="UniPathway" id="UPA00392"/>
<dbReference type="NCBIfam" id="NF001140">
    <property type="entry name" value="PRK00147.1"/>
    <property type="match status" value="1"/>
</dbReference>
<organism evidence="6 7">
    <name type="scientific">Elstera cyanobacteriorum</name>
    <dbReference type="NCBI Taxonomy" id="2022747"/>
    <lineage>
        <taxon>Bacteria</taxon>
        <taxon>Pseudomonadati</taxon>
        <taxon>Pseudomonadota</taxon>
        <taxon>Alphaproteobacteria</taxon>
        <taxon>Rhodospirillales</taxon>
        <taxon>Rhodospirillaceae</taxon>
        <taxon>Elstera</taxon>
    </lineage>
</organism>
<dbReference type="InterPro" id="IPR042119">
    <property type="entry name" value="QueA_dom2"/>
</dbReference>
<dbReference type="Pfam" id="PF02547">
    <property type="entry name" value="Queuosine_synth"/>
    <property type="match status" value="1"/>
</dbReference>
<dbReference type="AlphaFoldDB" id="A0A255XRB6"/>
<comment type="function">
    <text evidence="5">Transfers and isomerizes the ribose moiety from AdoMet to the 7-aminomethyl group of 7-deazaguanine (preQ1-tRNA) to give epoxyqueuosine (oQ-tRNA).</text>
</comment>
<dbReference type="PANTHER" id="PTHR30307:SF0">
    <property type="entry name" value="S-ADENOSYLMETHIONINE:TRNA RIBOSYLTRANSFERASE-ISOMERASE"/>
    <property type="match status" value="1"/>
</dbReference>
<dbReference type="Gene3D" id="3.40.1780.10">
    <property type="entry name" value="QueA-like"/>
    <property type="match status" value="1"/>
</dbReference>
<dbReference type="InterPro" id="IPR036100">
    <property type="entry name" value="QueA_sf"/>
</dbReference>
<dbReference type="HAMAP" id="MF_00113">
    <property type="entry name" value="QueA"/>
    <property type="match status" value="1"/>
</dbReference>
<keyword evidence="1 5" id="KW-0963">Cytoplasm</keyword>
<comment type="subunit">
    <text evidence="5">Monomer.</text>
</comment>
<evidence type="ECO:0000256" key="2">
    <source>
        <dbReference type="ARBA" id="ARBA00022679"/>
    </source>
</evidence>
<comment type="similarity">
    <text evidence="5">Belongs to the QueA family.</text>
</comment>
<dbReference type="Gene3D" id="2.40.10.240">
    <property type="entry name" value="QueA-like"/>
    <property type="match status" value="1"/>
</dbReference>
<sequence length="353" mass="38974">MNVADFDFDLPDSLIAERPMEPREAARLLCVGDRLTDKTIGDLPSLLGPGDLIVFNDTKVIPARLHGRRERVEGGAVVAVELLLHQRHSSAEWTAFAKPGKRLRIGDTIRFGDLLRAELLEKRDSGEVLIRFDRKDAELTAALEAIGEMPLPPYIRRAQDARDRQDYQTIFAAKEGAVAAPTAGLHITPGLLQALRERGVATETVTLHVGAGTFQPVKAERVEDHKMHSEWAELSPEGAARLNAHRAAGGRIIACGTTSLRTLESAVAPDRRFSALSGGTEIFLYPGKPIYSADRLLTNFHLPRSTLFMLVSAFSGPNRMRAAYQHAIRQNYRFFSYGDACLLERRDDDTAAL</sequence>
<evidence type="ECO:0000313" key="6">
    <source>
        <dbReference type="EMBL" id="OYQ18894.1"/>
    </source>
</evidence>
<comment type="pathway">
    <text evidence="5">tRNA modification; tRNA-queuosine biosynthesis.</text>
</comment>
<dbReference type="PANTHER" id="PTHR30307">
    <property type="entry name" value="S-ADENOSYLMETHIONINE:TRNA RIBOSYLTRANSFERASE-ISOMERASE"/>
    <property type="match status" value="1"/>
</dbReference>
<dbReference type="GO" id="GO:0005737">
    <property type="term" value="C:cytoplasm"/>
    <property type="evidence" value="ECO:0007669"/>
    <property type="project" value="UniProtKB-SubCell"/>
</dbReference>
<reference evidence="6 7" key="1">
    <citation type="submission" date="2017-07" db="EMBL/GenBank/DDBJ databases">
        <title>Elstera cyanobacteriorum sp. nov., a novel bacterium isolated from cyanobacterial aggregates in a eutrophic lake.</title>
        <authorList>
            <person name="Cai H."/>
        </authorList>
    </citation>
    <scope>NUCLEOTIDE SEQUENCE [LARGE SCALE GENOMIC DNA]</scope>
    <source>
        <strain evidence="6 7">TH019</strain>
    </source>
</reference>
<dbReference type="GO" id="GO:0008616">
    <property type="term" value="P:tRNA queuosine(34) biosynthetic process"/>
    <property type="evidence" value="ECO:0007669"/>
    <property type="project" value="UniProtKB-UniRule"/>
</dbReference>
<comment type="caution">
    <text evidence="6">The sequence shown here is derived from an EMBL/GenBank/DDBJ whole genome shotgun (WGS) entry which is preliminary data.</text>
</comment>
<protein>
    <recommendedName>
        <fullName evidence="5">S-adenosylmethionine:tRNA ribosyltransferase-isomerase</fullName>
        <ecNumber evidence="5">2.4.99.17</ecNumber>
    </recommendedName>
    <alternativeName>
        <fullName evidence="5">Queuosine biosynthesis protein QueA</fullName>
    </alternativeName>
</protein>
<dbReference type="GO" id="GO:0051075">
    <property type="term" value="F:S-adenosylmethionine:tRNA ribosyltransferase-isomerase activity"/>
    <property type="evidence" value="ECO:0007669"/>
    <property type="project" value="UniProtKB-EC"/>
</dbReference>
<dbReference type="NCBIfam" id="TIGR00113">
    <property type="entry name" value="queA"/>
    <property type="match status" value="1"/>
</dbReference>